<dbReference type="PANTHER" id="PTHR23176">
    <property type="entry name" value="RHO/RAC/CDC GTPASE-ACTIVATING PROTEIN"/>
    <property type="match status" value="1"/>
</dbReference>
<keyword evidence="2" id="KW-0175">Coiled coil</keyword>
<dbReference type="Pfam" id="PF00620">
    <property type="entry name" value="RhoGAP"/>
    <property type="match status" value="1"/>
</dbReference>
<dbReference type="GO" id="GO:0005096">
    <property type="term" value="F:GTPase activator activity"/>
    <property type="evidence" value="ECO:0007669"/>
    <property type="project" value="UniProtKB-KW"/>
</dbReference>
<dbReference type="InterPro" id="IPR027267">
    <property type="entry name" value="AH/BAR_dom_sf"/>
</dbReference>
<dbReference type="InterPro" id="IPR031160">
    <property type="entry name" value="F_BAR_dom"/>
</dbReference>
<dbReference type="GO" id="GO:0007165">
    <property type="term" value="P:signal transduction"/>
    <property type="evidence" value="ECO:0007669"/>
    <property type="project" value="InterPro"/>
</dbReference>
<dbReference type="SUPFAM" id="SSF48350">
    <property type="entry name" value="GTPase activation domain, GAP"/>
    <property type="match status" value="1"/>
</dbReference>
<dbReference type="Pfam" id="PF00611">
    <property type="entry name" value="FCH"/>
    <property type="match status" value="1"/>
</dbReference>
<dbReference type="OrthoDB" id="79452at2759"/>
<evidence type="ECO:0000256" key="3">
    <source>
        <dbReference type="SAM" id="MobiDB-lite"/>
    </source>
</evidence>
<dbReference type="PROSITE" id="PS51741">
    <property type="entry name" value="F_BAR"/>
    <property type="match status" value="1"/>
</dbReference>
<dbReference type="AlphaFoldDB" id="A0A8H7VI32"/>
<comment type="caution">
    <text evidence="6">The sequence shown here is derived from an EMBL/GenBank/DDBJ whole genome shotgun (WGS) entry which is preliminary data.</text>
</comment>
<dbReference type="EMBL" id="JAEPRB010000055">
    <property type="protein sequence ID" value="KAG2223731.1"/>
    <property type="molecule type" value="Genomic_DNA"/>
</dbReference>
<dbReference type="Gene3D" id="1.20.1270.60">
    <property type="entry name" value="Arfaptin homology (AH) domain/BAR domain"/>
    <property type="match status" value="1"/>
</dbReference>
<feature type="domain" description="F-BAR" evidence="5">
    <location>
        <begin position="49"/>
        <end position="319"/>
    </location>
</feature>
<evidence type="ECO:0000259" key="5">
    <source>
        <dbReference type="PROSITE" id="PS51741"/>
    </source>
</evidence>
<evidence type="ECO:0000256" key="2">
    <source>
        <dbReference type="PROSITE-ProRule" id="PRU01077"/>
    </source>
</evidence>
<evidence type="ECO:0000256" key="1">
    <source>
        <dbReference type="ARBA" id="ARBA00022468"/>
    </source>
</evidence>
<evidence type="ECO:0000313" key="6">
    <source>
        <dbReference type="EMBL" id="KAG2223731.1"/>
    </source>
</evidence>
<dbReference type="SMART" id="SM00055">
    <property type="entry name" value="FCH"/>
    <property type="match status" value="1"/>
</dbReference>
<feature type="region of interest" description="Disordered" evidence="3">
    <location>
        <begin position="1"/>
        <end position="33"/>
    </location>
</feature>
<dbReference type="SMART" id="SM00324">
    <property type="entry name" value="RhoGAP"/>
    <property type="match status" value="1"/>
</dbReference>
<keyword evidence="7" id="KW-1185">Reference proteome</keyword>
<dbReference type="GO" id="GO:0005737">
    <property type="term" value="C:cytoplasm"/>
    <property type="evidence" value="ECO:0007669"/>
    <property type="project" value="TreeGrafter"/>
</dbReference>
<accession>A0A8H7VI32</accession>
<dbReference type="PROSITE" id="PS50238">
    <property type="entry name" value="RHOGAP"/>
    <property type="match status" value="1"/>
</dbReference>
<dbReference type="SUPFAM" id="SSF103657">
    <property type="entry name" value="BAR/IMD domain-like"/>
    <property type="match status" value="1"/>
</dbReference>
<name>A0A8H7VI32_9FUNG</name>
<evidence type="ECO:0000313" key="7">
    <source>
        <dbReference type="Proteomes" id="UP000646827"/>
    </source>
</evidence>
<gene>
    <name evidence="6" type="ORF">INT45_003455</name>
</gene>
<feature type="domain" description="Rho-GAP" evidence="4">
    <location>
        <begin position="364"/>
        <end position="565"/>
    </location>
</feature>
<dbReference type="InterPro" id="IPR000198">
    <property type="entry name" value="RhoGAP_dom"/>
</dbReference>
<reference evidence="6 7" key="1">
    <citation type="submission" date="2020-12" db="EMBL/GenBank/DDBJ databases">
        <title>Metabolic potential, ecology and presence of endohyphal bacteria is reflected in genomic diversity of Mucoromycotina.</title>
        <authorList>
            <person name="Muszewska A."/>
            <person name="Okrasinska A."/>
            <person name="Steczkiewicz K."/>
            <person name="Drgas O."/>
            <person name="Orlowska M."/>
            <person name="Perlinska-Lenart U."/>
            <person name="Aleksandrzak-Piekarczyk T."/>
            <person name="Szatraj K."/>
            <person name="Zielenkiewicz U."/>
            <person name="Pilsyk S."/>
            <person name="Malc E."/>
            <person name="Mieczkowski P."/>
            <person name="Kruszewska J.S."/>
            <person name="Biernat P."/>
            <person name="Pawlowska J."/>
        </authorList>
    </citation>
    <scope>NUCLEOTIDE SEQUENCE [LARGE SCALE GENOMIC DNA]</scope>
    <source>
        <strain evidence="6 7">CBS 142.35</strain>
    </source>
</reference>
<dbReference type="Proteomes" id="UP000646827">
    <property type="component" value="Unassembled WGS sequence"/>
</dbReference>
<protein>
    <recommendedName>
        <fullName evidence="8">Rho-GAP domain-containing protein</fullName>
    </recommendedName>
</protein>
<organism evidence="6 7">
    <name type="scientific">Circinella minor</name>
    <dbReference type="NCBI Taxonomy" id="1195481"/>
    <lineage>
        <taxon>Eukaryota</taxon>
        <taxon>Fungi</taxon>
        <taxon>Fungi incertae sedis</taxon>
        <taxon>Mucoromycota</taxon>
        <taxon>Mucoromycotina</taxon>
        <taxon>Mucoromycetes</taxon>
        <taxon>Mucorales</taxon>
        <taxon>Lichtheimiaceae</taxon>
        <taxon>Circinella</taxon>
    </lineage>
</organism>
<dbReference type="InterPro" id="IPR050729">
    <property type="entry name" value="Rho-GAP"/>
</dbReference>
<evidence type="ECO:0008006" key="8">
    <source>
        <dbReference type="Google" id="ProtNLM"/>
    </source>
</evidence>
<keyword evidence="1" id="KW-0343">GTPase activation</keyword>
<dbReference type="InterPro" id="IPR008936">
    <property type="entry name" value="Rho_GTPase_activation_prot"/>
</dbReference>
<evidence type="ECO:0000259" key="4">
    <source>
        <dbReference type="PROSITE" id="PS50238"/>
    </source>
</evidence>
<dbReference type="InterPro" id="IPR001060">
    <property type="entry name" value="FCH_dom"/>
</dbReference>
<sequence>MVLNKPDDYKNGLESPYGDEKSPTSAGLVGDPGARPKDVFAQLGDLDTKDIVVIFQNGFQCLLDKVKQDMQASKDAMLFLRKRAAIEEEYGKQMVKLAQSMSDSFDKAHPRSGTYGDAWASFLKVHETIGEQRLRFASDVTEVADDLQLLVKDTEKGRKQVKDVGGKHEKQLADGDLTLEKCKQKYEMHSEEWERAILQKNNDPLHVPKKGLFKNNKTQAQLNKMEEEARVKATMADQNYRQQLQTTNASRQEYFQTHLPKILSSLKDVGDECCVALRYQLARYAYVYEQALTADGLALDNDDGLGLRSLTEKIDKDADLADFIKSYSSRGNTRTYNKNEIPYKEYSMSATALTVLNPNPVFGVDLNTLMDRDREEVPCILTKCAEAVETYGLNSVGIYRLSGVNTQIQKLRAAFDRDCRGVNLLSEEYISDINNITSVLKLWFRELPDPLFPRSTYQHFLSAAKIEDERMRVLGLHTVINDLPDAHYATLKYLMGHLDKIQQHQRYNKMGTANLATIFGLTLMGNESGINNNGSIDSQDNERLAETQWQVKVVQTILDNYRLIFEPDEQ</sequence>
<dbReference type="Gene3D" id="1.10.555.10">
    <property type="entry name" value="Rho GTPase activation protein"/>
    <property type="match status" value="1"/>
</dbReference>
<proteinExistence type="predicted"/>
<feature type="compositionally biased region" description="Basic and acidic residues" evidence="3">
    <location>
        <begin position="1"/>
        <end position="11"/>
    </location>
</feature>
<dbReference type="PANTHER" id="PTHR23176:SF134">
    <property type="entry name" value="RHO-TYPE GTPASE-ACTIVATING PROTEIN"/>
    <property type="match status" value="1"/>
</dbReference>